<dbReference type="SUPFAM" id="SSF52833">
    <property type="entry name" value="Thioredoxin-like"/>
    <property type="match status" value="1"/>
</dbReference>
<feature type="chain" id="PRO_5040891556" evidence="5">
    <location>
        <begin position="22"/>
        <end position="250"/>
    </location>
</feature>
<dbReference type="Proteomes" id="UP001139311">
    <property type="component" value="Unassembled WGS sequence"/>
</dbReference>
<protein>
    <submittedName>
        <fullName evidence="7">DsbA family protein</fullName>
    </submittedName>
</protein>
<sequence>MMRPSLLALLAGLAFAPAALAQGTPQGFTPEQRQEIIGILREALRQDPNILREALMALEQADLREREGAQRAAIAAQAEALFRNAEDPVKGNPQGAVTVVEFFDARCGYCKQLHPVVEQMLRRQRDVRLVLKDLPILGPNSLLASRALLAAQRQGKYAELHDALLRLREEPTEPVLKREAEKLGLDWARLRREMEDPAIARRLEANTRLASVLRIEGTPALIIGETLVPGAVDLATLERLVAEAREKRGG</sequence>
<feature type="signal peptide" evidence="5">
    <location>
        <begin position="1"/>
        <end position="21"/>
    </location>
</feature>
<dbReference type="GO" id="GO:0016491">
    <property type="term" value="F:oxidoreductase activity"/>
    <property type="evidence" value="ECO:0007669"/>
    <property type="project" value="UniProtKB-KW"/>
</dbReference>
<evidence type="ECO:0000313" key="7">
    <source>
        <dbReference type="EMBL" id="MCB4820804.1"/>
    </source>
</evidence>
<dbReference type="Gene3D" id="3.40.30.10">
    <property type="entry name" value="Glutaredoxin"/>
    <property type="match status" value="1"/>
</dbReference>
<dbReference type="PROSITE" id="PS51352">
    <property type="entry name" value="THIOREDOXIN_2"/>
    <property type="match status" value="1"/>
</dbReference>
<evidence type="ECO:0000256" key="3">
    <source>
        <dbReference type="ARBA" id="ARBA00023157"/>
    </source>
</evidence>
<evidence type="ECO:0000256" key="4">
    <source>
        <dbReference type="ARBA" id="ARBA00023284"/>
    </source>
</evidence>
<evidence type="ECO:0000313" key="8">
    <source>
        <dbReference type="Proteomes" id="UP001139311"/>
    </source>
</evidence>
<name>A0A9X1I9Q3_9PROT</name>
<dbReference type="PANTHER" id="PTHR13887">
    <property type="entry name" value="GLUTATHIONE S-TRANSFERASE KAPPA"/>
    <property type="match status" value="1"/>
</dbReference>
<dbReference type="CDD" id="cd03023">
    <property type="entry name" value="DsbA_Com1_like"/>
    <property type="match status" value="1"/>
</dbReference>
<proteinExistence type="predicted"/>
<evidence type="ECO:0000256" key="5">
    <source>
        <dbReference type="SAM" id="SignalP"/>
    </source>
</evidence>
<evidence type="ECO:0000256" key="2">
    <source>
        <dbReference type="ARBA" id="ARBA00023002"/>
    </source>
</evidence>
<keyword evidence="4" id="KW-0676">Redox-active center</keyword>
<keyword evidence="2" id="KW-0560">Oxidoreductase</keyword>
<feature type="domain" description="Thioredoxin" evidence="6">
    <location>
        <begin position="65"/>
        <end position="246"/>
    </location>
</feature>
<dbReference type="PANTHER" id="PTHR13887:SF14">
    <property type="entry name" value="DISULFIDE BOND FORMATION PROTEIN D"/>
    <property type="match status" value="1"/>
</dbReference>
<evidence type="ECO:0000256" key="1">
    <source>
        <dbReference type="ARBA" id="ARBA00022729"/>
    </source>
</evidence>
<dbReference type="InterPro" id="IPR036249">
    <property type="entry name" value="Thioredoxin-like_sf"/>
</dbReference>
<reference evidence="7" key="1">
    <citation type="submission" date="2021-10" db="EMBL/GenBank/DDBJ databases">
        <title>Roseicella aerolatum sp. nov., isolated from aerosols of e-waste dismantling site.</title>
        <authorList>
            <person name="Qin T."/>
        </authorList>
    </citation>
    <scope>NUCLEOTIDE SEQUENCE</scope>
    <source>
        <strain evidence="7">GB24</strain>
    </source>
</reference>
<keyword evidence="3" id="KW-1015">Disulfide bond</keyword>
<dbReference type="Pfam" id="PF01323">
    <property type="entry name" value="DSBA"/>
    <property type="match status" value="1"/>
</dbReference>
<gene>
    <name evidence="7" type="ORF">LHA35_03555</name>
</gene>
<keyword evidence="8" id="KW-1185">Reference proteome</keyword>
<organism evidence="7 8">
    <name type="scientific">Roseicella aerolata</name>
    <dbReference type="NCBI Taxonomy" id="2883479"/>
    <lineage>
        <taxon>Bacteria</taxon>
        <taxon>Pseudomonadati</taxon>
        <taxon>Pseudomonadota</taxon>
        <taxon>Alphaproteobacteria</taxon>
        <taxon>Acetobacterales</taxon>
        <taxon>Roseomonadaceae</taxon>
        <taxon>Roseicella</taxon>
    </lineage>
</organism>
<dbReference type="InterPro" id="IPR001853">
    <property type="entry name" value="DSBA-like_thioredoxin_dom"/>
</dbReference>
<evidence type="ECO:0000259" key="6">
    <source>
        <dbReference type="PROSITE" id="PS51352"/>
    </source>
</evidence>
<dbReference type="EMBL" id="JAJAQI010000003">
    <property type="protein sequence ID" value="MCB4820804.1"/>
    <property type="molecule type" value="Genomic_DNA"/>
</dbReference>
<dbReference type="RefSeq" id="WP_226604552.1">
    <property type="nucleotide sequence ID" value="NZ_JAJAQI010000003.1"/>
</dbReference>
<comment type="caution">
    <text evidence="7">The sequence shown here is derived from an EMBL/GenBank/DDBJ whole genome shotgun (WGS) entry which is preliminary data.</text>
</comment>
<accession>A0A9X1I9Q3</accession>
<dbReference type="InterPro" id="IPR013766">
    <property type="entry name" value="Thioredoxin_domain"/>
</dbReference>
<dbReference type="AlphaFoldDB" id="A0A9X1I9Q3"/>
<keyword evidence="1 5" id="KW-0732">Signal</keyword>